<reference evidence="2 3" key="1">
    <citation type="submission" date="2024-01" db="EMBL/GenBank/DDBJ databases">
        <title>Genome assemblies of Stephania.</title>
        <authorList>
            <person name="Yang L."/>
        </authorList>
    </citation>
    <scope>NUCLEOTIDE SEQUENCE [LARGE SCALE GENOMIC DNA]</scope>
    <source>
        <strain evidence="2">QJT</strain>
        <tissue evidence="2">Leaf</tissue>
    </source>
</reference>
<dbReference type="AlphaFoldDB" id="A0AAP0NJP8"/>
<organism evidence="2 3">
    <name type="scientific">Stephania japonica</name>
    <dbReference type="NCBI Taxonomy" id="461633"/>
    <lineage>
        <taxon>Eukaryota</taxon>
        <taxon>Viridiplantae</taxon>
        <taxon>Streptophyta</taxon>
        <taxon>Embryophyta</taxon>
        <taxon>Tracheophyta</taxon>
        <taxon>Spermatophyta</taxon>
        <taxon>Magnoliopsida</taxon>
        <taxon>Ranunculales</taxon>
        <taxon>Menispermaceae</taxon>
        <taxon>Menispermoideae</taxon>
        <taxon>Cissampelideae</taxon>
        <taxon>Stephania</taxon>
    </lineage>
</organism>
<keyword evidence="3" id="KW-1185">Reference proteome</keyword>
<protein>
    <submittedName>
        <fullName evidence="2">Uncharacterized protein</fullName>
    </submittedName>
</protein>
<evidence type="ECO:0000313" key="2">
    <source>
        <dbReference type="EMBL" id="KAK9109583.1"/>
    </source>
</evidence>
<feature type="compositionally biased region" description="Basic and acidic residues" evidence="1">
    <location>
        <begin position="69"/>
        <end position="81"/>
    </location>
</feature>
<gene>
    <name evidence="2" type="ORF">Sjap_017643</name>
</gene>
<dbReference type="Proteomes" id="UP001417504">
    <property type="component" value="Unassembled WGS sequence"/>
</dbReference>
<evidence type="ECO:0000313" key="3">
    <source>
        <dbReference type="Proteomes" id="UP001417504"/>
    </source>
</evidence>
<comment type="caution">
    <text evidence="2">The sequence shown here is derived from an EMBL/GenBank/DDBJ whole genome shotgun (WGS) entry which is preliminary data.</text>
</comment>
<accession>A0AAP0NJP8</accession>
<dbReference type="EMBL" id="JBBNAE010000007">
    <property type="protein sequence ID" value="KAK9109583.1"/>
    <property type="molecule type" value="Genomic_DNA"/>
</dbReference>
<proteinExistence type="predicted"/>
<sequence length="274" mass="30165">MDLDPMWPQSKDECSQDSCLISALLANWRYHDAESDAADNKVLDANGGEFKGSEMAHHALSDEAEGELEDRGENGGARDRSSSSTSTAAFLLAPLLPSCSGAFLRALTSAAPHSGLVSYTPTYNGSQESSMWPRLMCYALGSEFAHILKWAWMTLVSHCYIRKKLQQSSATNTESSYRSYSNLRHLHKAELNNFHALLEKAGLIPTMSEQEVDIIRIDSNCVAIDIEMDCDLRVVTVVTCHATQASGVDTESCFVFPSDMMRSGVSNRLNYGYL</sequence>
<evidence type="ECO:0000256" key="1">
    <source>
        <dbReference type="SAM" id="MobiDB-lite"/>
    </source>
</evidence>
<feature type="region of interest" description="Disordered" evidence="1">
    <location>
        <begin position="58"/>
        <end position="82"/>
    </location>
</feature>
<name>A0AAP0NJP8_9MAGN</name>